<comment type="caution">
    <text evidence="1">The sequence shown here is derived from an EMBL/GenBank/DDBJ whole genome shotgun (WGS) entry which is preliminary data.</text>
</comment>
<dbReference type="EMBL" id="JAEOAH010000011">
    <property type="protein sequence ID" value="MBK3495135.1"/>
    <property type="molecule type" value="Genomic_DNA"/>
</dbReference>
<evidence type="ECO:0000313" key="2">
    <source>
        <dbReference type="Proteomes" id="UP000618943"/>
    </source>
</evidence>
<proteinExistence type="predicted"/>
<accession>A0ABS1H6W6</accession>
<gene>
    <name evidence="1" type="ORF">JFL43_09755</name>
</gene>
<reference evidence="1 2" key="1">
    <citation type="submission" date="2020-12" db="EMBL/GenBank/DDBJ databases">
        <title>YIM B01967 draft genome.</title>
        <authorList>
            <person name="Yan X."/>
        </authorList>
    </citation>
    <scope>NUCLEOTIDE SEQUENCE [LARGE SCALE GENOMIC DNA]</scope>
    <source>
        <strain evidence="1 2">YIM B01967</strain>
    </source>
</reference>
<evidence type="ECO:0000313" key="1">
    <source>
        <dbReference type="EMBL" id="MBK3495135.1"/>
    </source>
</evidence>
<protein>
    <submittedName>
        <fullName evidence="1">Transposase</fullName>
    </submittedName>
</protein>
<organism evidence="1 2">
    <name type="scientific">Viridibacillus soli</name>
    <dbReference type="NCBI Taxonomy" id="2798301"/>
    <lineage>
        <taxon>Bacteria</taxon>
        <taxon>Bacillati</taxon>
        <taxon>Bacillota</taxon>
        <taxon>Bacilli</taxon>
        <taxon>Bacillales</taxon>
        <taxon>Caryophanaceae</taxon>
        <taxon>Viridibacillus</taxon>
    </lineage>
</organism>
<name>A0ABS1H6W6_9BACL</name>
<dbReference type="RefSeq" id="WP_200748906.1">
    <property type="nucleotide sequence ID" value="NZ_JAEOAH010000011.1"/>
</dbReference>
<dbReference type="Proteomes" id="UP000618943">
    <property type="component" value="Unassembled WGS sequence"/>
</dbReference>
<keyword evidence="2" id="KW-1185">Reference proteome</keyword>
<sequence length="103" mass="11830">MKSVQEKSVSYKKRVKINFDGGHLSSDSVLLLYKEFDEKLGITKTVKEKIHVSDTASHHTHFNYNSSCKKYTNIWLAIIRTTQPMIYKLNQPCCGLLNPPFPV</sequence>